<dbReference type="Proteomes" id="UP001341840">
    <property type="component" value="Unassembled WGS sequence"/>
</dbReference>
<accession>A0ABU6UQG2</accession>
<comment type="caution">
    <text evidence="1">The sequence shown here is derived from an EMBL/GenBank/DDBJ whole genome shotgun (WGS) entry which is preliminary data.</text>
</comment>
<name>A0ABU6UQG2_9FABA</name>
<proteinExistence type="predicted"/>
<protein>
    <submittedName>
        <fullName evidence="1">Uncharacterized protein</fullName>
    </submittedName>
</protein>
<gene>
    <name evidence="1" type="ORF">PIB30_073594</name>
</gene>
<evidence type="ECO:0000313" key="2">
    <source>
        <dbReference type="Proteomes" id="UP001341840"/>
    </source>
</evidence>
<dbReference type="EMBL" id="JASCZI010121725">
    <property type="protein sequence ID" value="MED6162760.1"/>
    <property type="molecule type" value="Genomic_DNA"/>
</dbReference>
<sequence length="96" mass="10094">MVVVDSFMSPSAAAELLRRYQRPPRPPSLCSATAATSPILSPPSLAVAAVDSDATATIIKLLRRHKTLAIATVRSASCVNCRNHSSIFPASSSRSS</sequence>
<keyword evidence="2" id="KW-1185">Reference proteome</keyword>
<organism evidence="1 2">
    <name type="scientific">Stylosanthes scabra</name>
    <dbReference type="NCBI Taxonomy" id="79078"/>
    <lineage>
        <taxon>Eukaryota</taxon>
        <taxon>Viridiplantae</taxon>
        <taxon>Streptophyta</taxon>
        <taxon>Embryophyta</taxon>
        <taxon>Tracheophyta</taxon>
        <taxon>Spermatophyta</taxon>
        <taxon>Magnoliopsida</taxon>
        <taxon>eudicotyledons</taxon>
        <taxon>Gunneridae</taxon>
        <taxon>Pentapetalae</taxon>
        <taxon>rosids</taxon>
        <taxon>fabids</taxon>
        <taxon>Fabales</taxon>
        <taxon>Fabaceae</taxon>
        <taxon>Papilionoideae</taxon>
        <taxon>50 kb inversion clade</taxon>
        <taxon>dalbergioids sensu lato</taxon>
        <taxon>Dalbergieae</taxon>
        <taxon>Pterocarpus clade</taxon>
        <taxon>Stylosanthes</taxon>
    </lineage>
</organism>
<reference evidence="1 2" key="1">
    <citation type="journal article" date="2023" name="Plants (Basel)">
        <title>Bridging the Gap: Combining Genomics and Transcriptomics Approaches to Understand Stylosanthes scabra, an Orphan Legume from the Brazilian Caatinga.</title>
        <authorList>
            <person name="Ferreira-Neto J.R.C."/>
            <person name="da Silva M.D."/>
            <person name="Binneck E."/>
            <person name="de Melo N.F."/>
            <person name="da Silva R.H."/>
            <person name="de Melo A.L.T.M."/>
            <person name="Pandolfi V."/>
            <person name="Bustamante F.O."/>
            <person name="Brasileiro-Vidal A.C."/>
            <person name="Benko-Iseppon A.M."/>
        </authorList>
    </citation>
    <scope>NUCLEOTIDE SEQUENCE [LARGE SCALE GENOMIC DNA]</scope>
    <source>
        <tissue evidence="1">Leaves</tissue>
    </source>
</reference>
<evidence type="ECO:0000313" key="1">
    <source>
        <dbReference type="EMBL" id="MED6162760.1"/>
    </source>
</evidence>